<feature type="domain" description="Aminotransferase-like plant mobile" evidence="2">
    <location>
        <begin position="101"/>
        <end position="450"/>
    </location>
</feature>
<protein>
    <recommendedName>
        <fullName evidence="2">Aminotransferase-like plant mobile domain-containing protein</fullName>
    </recommendedName>
</protein>
<proteinExistence type="predicted"/>
<dbReference type="OMA" id="KKSMIDD"/>
<evidence type="ECO:0000313" key="4">
    <source>
        <dbReference type="EMBL" id="OAP17887.1"/>
    </source>
</evidence>
<dbReference type="InterPro" id="IPR019557">
    <property type="entry name" value="AminoTfrase-like_pln_mobile"/>
</dbReference>
<dbReference type="PANTHER" id="PTHR46033">
    <property type="entry name" value="PROTEIN MAIN-LIKE 2"/>
    <property type="match status" value="1"/>
</dbReference>
<evidence type="ECO:0000259" key="2">
    <source>
        <dbReference type="Pfam" id="PF10536"/>
    </source>
</evidence>
<evidence type="ECO:0000256" key="1">
    <source>
        <dbReference type="SAM" id="MobiDB-lite"/>
    </source>
</evidence>
<dbReference type="InterPro" id="IPR044824">
    <property type="entry name" value="MAIN-like"/>
</dbReference>
<dbReference type="Araport" id="AT1G50830"/>
<dbReference type="AlphaFoldDB" id="A0A178WHR2"/>
<evidence type="ECO:0000313" key="5">
    <source>
        <dbReference type="Proteomes" id="UP000078284"/>
    </source>
</evidence>
<dbReference type="PANTHER" id="PTHR46033:SF67">
    <property type="entry name" value="AMINOTRANSFERASE-LIKE, PLANT MOBILE DOMAIN FAMILY PROTEIN"/>
    <property type="match status" value="1"/>
</dbReference>
<comment type="caution">
    <text evidence="4">The sequence shown here is derived from an EMBL/GenBank/DDBJ whole genome shotgun (WGS) entry which is preliminary data.</text>
</comment>
<gene>
    <name evidence="3" type="ordered locus">At1g50830</name>
    <name evidence="4" type="ordered locus">AXX17_At1g45030</name>
</gene>
<dbReference type="Proteomes" id="UP000078284">
    <property type="component" value="Chromosome 1"/>
</dbReference>
<dbReference type="Pfam" id="PF10536">
    <property type="entry name" value="PMD"/>
    <property type="match status" value="1"/>
</dbReference>
<sequence length="768" mass="88414">MENASSSSSLLIEEREEVMVTDKGRCLRKNHFLKPFVTSINGGSVAELPRRDERLSVSSSQLLKLFSLRRTFSGFWVVDAPFVSWLAKMEALHAQTWRKAGIFEAIKVSTYSITKNPSLILSVSEKWCPETKSFVFPWGEATITLEDVMVLLGFSVLGSPVFAPLETSETRDSVKKLENVRIQHMNSSTDRRVSQKSWVSTFLGRGGDMEHVAFLVLWLSLFVFPVKSRRNISNHVFPIAVRLARGERIALAPAILAILYRDLDRIHEVSREDCVDKFHLESLFKLVQVWTWERFRNIRPKASDIPKGEPRIAQWHGLHRRSKDAWFCFDDFEWRPYTKALNNWNPFRFYLEEAIWVTVDESIDDEFASFARCVTVSQIVGDGFVEDYFPNRVARQFGLDQDLPGLATCQRNSTEKEAWNDYNKSLIGLNLYMPSRLDQGSVTARYRVWWLKSVSKFLSPEEMKEESTETFNARKTFDHYDEDYDDDIDASPKVLPLSQVFQKLEEGFPAKRRRSVIHRLVKQDKIGGCVNSRVSSGWKMNNTSEDFTNNRSIYKPVVLKRAHGGNDGISTGEEKDNMTIAQRIRSKEKYSSNAENTLGDASETLGKRARRYMTVDSDDDSEPCQKLASTKIEQRSEEDDETTSKSHKTREIFNDFEVDVIGNTAGKKSMIDDEQQHNGSTMKSIGSNGSKKAEFLVHKNSEKHRCNEKMCSEVKKQEEIDERLKERKLAIKEMELKLEAHMIEMEKTLSMIRKWKIRGNQIKSRVSA</sequence>
<dbReference type="SMR" id="A0A178WHR2"/>
<feature type="region of interest" description="Disordered" evidence="1">
    <location>
        <begin position="585"/>
        <end position="649"/>
    </location>
</feature>
<dbReference type="EMBL" id="LUHQ01000001">
    <property type="protein sequence ID" value="OAP17887.1"/>
    <property type="molecule type" value="Genomic_DNA"/>
</dbReference>
<accession>A0A178WHR2</accession>
<dbReference type="GeneID" id="841505"/>
<evidence type="ECO:0000313" key="3">
    <source>
        <dbReference type="Araport" id="AT1G50830"/>
    </source>
</evidence>
<dbReference type="KEGG" id="ath:AT1G50830"/>
<organism evidence="4 5">
    <name type="scientific">Arabidopsis thaliana</name>
    <name type="common">Mouse-ear cress</name>
    <dbReference type="NCBI Taxonomy" id="3702"/>
    <lineage>
        <taxon>Eukaryota</taxon>
        <taxon>Viridiplantae</taxon>
        <taxon>Streptophyta</taxon>
        <taxon>Embryophyta</taxon>
        <taxon>Tracheophyta</taxon>
        <taxon>Spermatophyta</taxon>
        <taxon>Magnoliopsida</taxon>
        <taxon>eudicotyledons</taxon>
        <taxon>Gunneridae</taxon>
        <taxon>Pentapetalae</taxon>
        <taxon>rosids</taxon>
        <taxon>malvids</taxon>
        <taxon>Brassicales</taxon>
        <taxon>Brassicaceae</taxon>
        <taxon>Camelineae</taxon>
        <taxon>Arabidopsis</taxon>
    </lineage>
</organism>
<reference evidence="5" key="1">
    <citation type="journal article" date="2016" name="Proc. Natl. Acad. Sci. U.S.A.">
        <title>Chromosome-level assembly of Arabidopsis thaliana Ler reveals the extent of translocation and inversion polymorphisms.</title>
        <authorList>
            <person name="Zapata L."/>
            <person name="Ding J."/>
            <person name="Willing E.M."/>
            <person name="Hartwig B."/>
            <person name="Bezdan D."/>
            <person name="Jiao W.B."/>
            <person name="Patel V."/>
            <person name="Velikkakam James G."/>
            <person name="Koornneef M."/>
            <person name="Ossowski S."/>
            <person name="Schneeberger K."/>
        </authorList>
    </citation>
    <scope>NUCLEOTIDE SEQUENCE [LARGE SCALE GENOMIC DNA]</scope>
    <source>
        <strain evidence="5">cv. Landsberg erecta</strain>
    </source>
</reference>
<dbReference type="GO" id="GO:0010073">
    <property type="term" value="P:meristem maintenance"/>
    <property type="evidence" value="ECO:0007669"/>
    <property type="project" value="InterPro"/>
</dbReference>
<name>A0A178WHR2_ARATH</name>
<dbReference type="ExpressionAtlas" id="A0A178WHR2">
    <property type="expression patterns" value="baseline and differential"/>
</dbReference>